<accession>U6FAI6</accession>
<dbReference type="InterPro" id="IPR025668">
    <property type="entry name" value="Tnp_DDE_dom"/>
</dbReference>
<dbReference type="AlphaFoldDB" id="U6FAI6"/>
<comment type="caution">
    <text evidence="2">The sequence shown here is derived from an EMBL/GenBank/DDBJ whole genome shotgun (WGS) entry which is preliminary data.</text>
</comment>
<gene>
    <name evidence="2" type="ORF">LHCIRMBIA104_00672</name>
</gene>
<dbReference type="Pfam" id="PF13612">
    <property type="entry name" value="DDE_Tnp_1_3"/>
    <property type="match status" value="1"/>
</dbReference>
<evidence type="ECO:0000313" key="3">
    <source>
        <dbReference type="Proteomes" id="UP000017247"/>
    </source>
</evidence>
<reference evidence="2" key="1">
    <citation type="submission" date="2013-09" db="EMBL/GenBank/DDBJ databases">
        <title>Draft Genome Sequence of five Lactobacillus helveticus strains CIRM-BIA 101T, 103, 104, 951 and 953 isolated from milk product.</title>
        <authorList>
            <person name="Valence F."/>
            <person name="Chuat V."/>
            <person name="Ma L."/>
            <person name="Creno S."/>
            <person name="Falentin H."/>
            <person name="Lortal S."/>
            <person name="Bizet C."/>
            <person name="Clermont D."/>
            <person name="Loux V."/>
            <person name="Bouchier C."/>
            <person name="Cousin S."/>
        </authorList>
    </citation>
    <scope>NUCLEOTIDE SEQUENCE [LARGE SCALE GENOMIC DNA]</scope>
    <source>
        <strain evidence="2">CIRM-BIA 104</strain>
    </source>
</reference>
<evidence type="ECO:0000313" key="2">
    <source>
        <dbReference type="EMBL" id="CDI61002.1"/>
    </source>
</evidence>
<protein>
    <submittedName>
        <fullName evidence="2">Putative transposase</fullName>
    </submittedName>
</protein>
<sequence length="262" mass="30418">MSFLVKLYAPDSLKHRRNTDQTKISDSSILAMLIWQAELGIESQRRFCKFFAGLSHSRFNRRSRQLLPLIYLIRHVLNQEVDLSGKILIIDSFPVPVCQPVRNYRVKIFHDMADIGYKATKKVYYYGFKVHAIVSDDGYLLDYAVTKASVHDAKETTELMANAHPVNHYLLGDEGYLGKDLAFKLKQMGYKLWTPYRKNMQGAKEHNDHQPMAIRRTIESDFSLLSYYNAENNRARSLTGFQERLEAAVLAYNMAYCLERFN</sequence>
<feature type="domain" description="Transposase DDE" evidence="1">
    <location>
        <begin position="86"/>
        <end position="220"/>
    </location>
</feature>
<name>U6FAI6_LACHE</name>
<dbReference type="EMBL" id="CBUL010000152">
    <property type="protein sequence ID" value="CDI61002.1"/>
    <property type="molecule type" value="Genomic_DNA"/>
</dbReference>
<dbReference type="HOGENOM" id="CLU_073308_2_0_9"/>
<dbReference type="Proteomes" id="UP000017247">
    <property type="component" value="Unassembled WGS sequence"/>
</dbReference>
<evidence type="ECO:0000259" key="1">
    <source>
        <dbReference type="Pfam" id="PF13612"/>
    </source>
</evidence>
<dbReference type="NCBIfam" id="NF033520">
    <property type="entry name" value="transpos_IS982"/>
    <property type="match status" value="1"/>
</dbReference>
<proteinExistence type="predicted"/>
<organism evidence="2 3">
    <name type="scientific">Lactobacillus helveticus CIRM-BIA 104</name>
    <dbReference type="NCBI Taxonomy" id="1226333"/>
    <lineage>
        <taxon>Bacteria</taxon>
        <taxon>Bacillati</taxon>
        <taxon>Bacillota</taxon>
        <taxon>Bacilli</taxon>
        <taxon>Lactobacillales</taxon>
        <taxon>Lactobacillaceae</taxon>
        <taxon>Lactobacillus</taxon>
    </lineage>
</organism>